<evidence type="ECO:0000313" key="4">
    <source>
        <dbReference type="EMBL" id="GGL08290.1"/>
    </source>
</evidence>
<feature type="domain" description="3-hydroxyisobutyrate dehydrogenase-like NAD-binding" evidence="3">
    <location>
        <begin position="168"/>
        <end position="276"/>
    </location>
</feature>
<dbReference type="InterPro" id="IPR006115">
    <property type="entry name" value="6PGDH_NADP-bd"/>
</dbReference>
<keyword evidence="5" id="KW-1185">Reference proteome</keyword>
<reference evidence="4" key="2">
    <citation type="submission" date="2020-09" db="EMBL/GenBank/DDBJ databases">
        <authorList>
            <person name="Sun Q."/>
            <person name="Zhou Y."/>
        </authorList>
    </citation>
    <scope>NUCLEOTIDE SEQUENCE</scope>
    <source>
        <strain evidence="4">CGMCC 4.3508</strain>
    </source>
</reference>
<evidence type="ECO:0000256" key="1">
    <source>
        <dbReference type="SAM" id="MobiDB-lite"/>
    </source>
</evidence>
<name>A0A917VRV4_9NOCA</name>
<dbReference type="EMBL" id="BMMH01000004">
    <property type="protein sequence ID" value="GGL08290.1"/>
    <property type="molecule type" value="Genomic_DNA"/>
</dbReference>
<evidence type="ECO:0000259" key="3">
    <source>
        <dbReference type="Pfam" id="PF14833"/>
    </source>
</evidence>
<feature type="region of interest" description="Disordered" evidence="1">
    <location>
        <begin position="293"/>
        <end position="352"/>
    </location>
</feature>
<dbReference type="InterPro" id="IPR036291">
    <property type="entry name" value="NAD(P)-bd_dom_sf"/>
</dbReference>
<evidence type="ECO:0000313" key="5">
    <source>
        <dbReference type="Proteomes" id="UP000638263"/>
    </source>
</evidence>
<organism evidence="4 5">
    <name type="scientific">Nocardia jinanensis</name>
    <dbReference type="NCBI Taxonomy" id="382504"/>
    <lineage>
        <taxon>Bacteria</taxon>
        <taxon>Bacillati</taxon>
        <taxon>Actinomycetota</taxon>
        <taxon>Actinomycetes</taxon>
        <taxon>Mycobacteriales</taxon>
        <taxon>Nocardiaceae</taxon>
        <taxon>Nocardia</taxon>
    </lineage>
</organism>
<dbReference type="GO" id="GO:0050661">
    <property type="term" value="F:NADP binding"/>
    <property type="evidence" value="ECO:0007669"/>
    <property type="project" value="InterPro"/>
</dbReference>
<proteinExistence type="predicted"/>
<dbReference type="SUPFAM" id="SSF51735">
    <property type="entry name" value="NAD(P)-binding Rossmann-fold domains"/>
    <property type="match status" value="1"/>
</dbReference>
<comment type="caution">
    <text evidence="4">The sequence shown here is derived from an EMBL/GenBank/DDBJ whole genome shotgun (WGS) entry which is preliminary data.</text>
</comment>
<protein>
    <submittedName>
        <fullName evidence="4">Oxidoreductase</fullName>
    </submittedName>
</protein>
<dbReference type="PANTHER" id="PTHR43060">
    <property type="entry name" value="3-HYDROXYISOBUTYRATE DEHYDROGENASE-LIKE 1, MITOCHONDRIAL-RELATED"/>
    <property type="match status" value="1"/>
</dbReference>
<accession>A0A917VRV4</accession>
<evidence type="ECO:0000259" key="2">
    <source>
        <dbReference type="Pfam" id="PF03446"/>
    </source>
</evidence>
<dbReference type="InterPro" id="IPR029154">
    <property type="entry name" value="HIBADH-like_NADP-bd"/>
</dbReference>
<dbReference type="Pfam" id="PF03446">
    <property type="entry name" value="NAD_binding_2"/>
    <property type="match status" value="1"/>
</dbReference>
<sequence>MSAGTRVGFIGLGSMGAPMAEKLLDWRGGLTVCDTRAEVLEPFTSAGAEAAATAAEVAAKCGIICIAVVDDQQVRSVLAGANGVLSTAAPGTVVAVHSTIGDESAVEFAGLCAERGVDLIDAPVSGGAAGARSGRLAVMIGGSPEAVDAVREPFRCFADMVVHAGEVGTGTRMKLARNLLHFISFTAATEAQRLAEAAGLDITVLGKVVRHSDAVTGGAGSIMLRDTTAPIEDGDFWLSILTHVRELGEKDLSLALDLGGRVGAELPLAALALTRFGEGLGVGQGAVAAARENVTPAGRDNGTATRQDSVTAAERESSDTGGPERVTIAERHDATAATPPGPVAQNDSKEDE</sequence>
<dbReference type="Pfam" id="PF14833">
    <property type="entry name" value="NAD_binding_11"/>
    <property type="match status" value="1"/>
</dbReference>
<dbReference type="Gene3D" id="3.40.50.720">
    <property type="entry name" value="NAD(P)-binding Rossmann-like Domain"/>
    <property type="match status" value="1"/>
</dbReference>
<dbReference type="InterPro" id="IPR013328">
    <property type="entry name" value="6PGD_dom2"/>
</dbReference>
<feature type="domain" description="6-phosphogluconate dehydrogenase NADP-binding" evidence="2">
    <location>
        <begin position="6"/>
        <end position="165"/>
    </location>
</feature>
<dbReference type="Gene3D" id="1.10.1040.10">
    <property type="entry name" value="N-(1-d-carboxylethyl)-l-norvaline Dehydrogenase, domain 2"/>
    <property type="match status" value="1"/>
</dbReference>
<dbReference type="Proteomes" id="UP000638263">
    <property type="component" value="Unassembled WGS sequence"/>
</dbReference>
<dbReference type="InterPro" id="IPR008927">
    <property type="entry name" value="6-PGluconate_DH-like_C_sf"/>
</dbReference>
<gene>
    <name evidence="4" type="ORF">GCM10011588_23280</name>
</gene>
<dbReference type="AlphaFoldDB" id="A0A917VRV4"/>
<dbReference type="GO" id="GO:0051287">
    <property type="term" value="F:NAD binding"/>
    <property type="evidence" value="ECO:0007669"/>
    <property type="project" value="InterPro"/>
</dbReference>
<dbReference type="PANTHER" id="PTHR43060:SF15">
    <property type="entry name" value="3-HYDROXYISOBUTYRATE DEHYDROGENASE-LIKE 1, MITOCHONDRIAL-RELATED"/>
    <property type="match status" value="1"/>
</dbReference>
<reference evidence="4" key="1">
    <citation type="journal article" date="2014" name="Int. J. Syst. Evol. Microbiol.">
        <title>Complete genome sequence of Corynebacterium casei LMG S-19264T (=DSM 44701T), isolated from a smear-ripened cheese.</title>
        <authorList>
            <consortium name="US DOE Joint Genome Institute (JGI-PGF)"/>
            <person name="Walter F."/>
            <person name="Albersmeier A."/>
            <person name="Kalinowski J."/>
            <person name="Ruckert C."/>
        </authorList>
    </citation>
    <scope>NUCLEOTIDE SEQUENCE</scope>
    <source>
        <strain evidence="4">CGMCC 4.3508</strain>
    </source>
</reference>
<dbReference type="SUPFAM" id="SSF48179">
    <property type="entry name" value="6-phosphogluconate dehydrogenase C-terminal domain-like"/>
    <property type="match status" value="1"/>
</dbReference>